<dbReference type="Pfam" id="PF00501">
    <property type="entry name" value="AMP-binding"/>
    <property type="match status" value="1"/>
</dbReference>
<dbReference type="NCBIfam" id="TIGR01733">
    <property type="entry name" value="AA-adenyl-dom"/>
    <property type="match status" value="1"/>
</dbReference>
<comment type="similarity">
    <text evidence="1">Belongs to the ATP-dependent AMP-binding enzyme family.</text>
</comment>
<dbReference type="PROSITE" id="PS00455">
    <property type="entry name" value="AMP_BINDING"/>
    <property type="match status" value="1"/>
</dbReference>
<organism evidence="6 7">
    <name type="scientific">Paenibacillus melissococcoides</name>
    <dbReference type="NCBI Taxonomy" id="2912268"/>
    <lineage>
        <taxon>Bacteria</taxon>
        <taxon>Bacillati</taxon>
        <taxon>Bacillota</taxon>
        <taxon>Bacilli</taxon>
        <taxon>Bacillales</taxon>
        <taxon>Paenibacillaceae</taxon>
        <taxon>Paenibacillus</taxon>
    </lineage>
</organism>
<proteinExistence type="inferred from homology"/>
<dbReference type="Proteomes" id="UP001154322">
    <property type="component" value="Unassembled WGS sequence"/>
</dbReference>
<dbReference type="Pfam" id="PF13193">
    <property type="entry name" value="AMP-binding_C"/>
    <property type="match status" value="1"/>
</dbReference>
<keyword evidence="7" id="KW-1185">Reference proteome</keyword>
<feature type="domain" description="AMP-dependent synthetase/ligase" evidence="4">
    <location>
        <begin position="57"/>
        <end position="402"/>
    </location>
</feature>
<evidence type="ECO:0000256" key="3">
    <source>
        <dbReference type="ARBA" id="ARBA00023194"/>
    </source>
</evidence>
<dbReference type="EMBL" id="CALYLO010000017">
    <property type="protein sequence ID" value="CAH8249526.1"/>
    <property type="molecule type" value="Genomic_DNA"/>
</dbReference>
<name>A0ABM9GBM9_9BACL</name>
<dbReference type="InterPro" id="IPR010071">
    <property type="entry name" value="AA_adenyl_dom"/>
</dbReference>
<dbReference type="CDD" id="cd12117">
    <property type="entry name" value="A_NRPS_Srf_like"/>
    <property type="match status" value="1"/>
</dbReference>
<gene>
    <name evidence="6" type="ORF">WJ0W_006711</name>
</gene>
<dbReference type="InterPro" id="IPR000873">
    <property type="entry name" value="AMP-dep_synth/lig_dom"/>
</dbReference>
<dbReference type="PANTHER" id="PTHR45527:SF1">
    <property type="entry name" value="FATTY ACID SYNTHASE"/>
    <property type="match status" value="1"/>
</dbReference>
<evidence type="ECO:0000313" key="7">
    <source>
        <dbReference type="Proteomes" id="UP001154322"/>
    </source>
</evidence>
<evidence type="ECO:0000313" key="6">
    <source>
        <dbReference type="EMBL" id="CAH8249526.1"/>
    </source>
</evidence>
<sequence length="557" mass="63079">MRLQRHFVCLLKAITEDPEQIIHRISMMPEEEKTQILYTFNNIRTDYPRNQTVCDLFEKQSAQTPERVALVFEGQQWTYGRLNERANQLARLLKEYDIGQDTPVGLMMGSGPECIVGILGILKAGGAYLSMDAEYPEERLRHMLLDSGARIVLTNVGLAHRHEGLSAFIEWICMDDPRISDMGTGNLVKTHGPEDLIYIIYTSGSTGLPKGVMFEHRSVVRLVKNTTFMEFPEKGRILQTCSYMFDVSTLEIWGALLNGMSLHLTRKETVLDPEKMSELIVREGINTMWLTSPLFNHLSEHQPEMFKPLNCLLVGGEALSKKHIEAVRRCCPGLRVINGYGPTENTTFSACLIIEKEYEKSIPIGQPISNSTAYVLNRFGGLQPIGVVGELCVGGEGVARGYMNRPELTAERFISHPWIPEERLYKTGDLVRWLPDGVLEFIGRSDGQVKIRGFRIEVGEIEQQLLLYEDVQETAIVARETESGSCLYAYFVSKRSIKKAELREHLSIRMPDYMLPSYFVQVSHIPLTPNGKVDKRILLELEAFIPVDDGYEAPRSD</sequence>
<dbReference type="Gene3D" id="3.40.50.980">
    <property type="match status" value="2"/>
</dbReference>
<dbReference type="InterPro" id="IPR045851">
    <property type="entry name" value="AMP-bd_C_sf"/>
</dbReference>
<reference evidence="6" key="1">
    <citation type="submission" date="2022-06" db="EMBL/GenBank/DDBJ databases">
        <authorList>
            <person name="Dietemann V."/>
            <person name="Ory F."/>
            <person name="Dainat B."/>
            <person name="Oberhansli S."/>
        </authorList>
    </citation>
    <scope>NUCLEOTIDE SEQUENCE</scope>
    <source>
        <strain evidence="6">Ena-SAMPLE-TAB-26-04-2022-14:26:32:270-5432</strain>
    </source>
</reference>
<keyword evidence="3" id="KW-0045">Antibiotic biosynthesis</keyword>
<keyword evidence="2" id="KW-0677">Repeat</keyword>
<evidence type="ECO:0000259" key="4">
    <source>
        <dbReference type="Pfam" id="PF00501"/>
    </source>
</evidence>
<dbReference type="Gene3D" id="3.30.300.30">
    <property type="match status" value="1"/>
</dbReference>
<feature type="domain" description="AMP-binding enzyme C-terminal" evidence="5">
    <location>
        <begin position="460"/>
        <end position="532"/>
    </location>
</feature>
<dbReference type="RefSeq" id="WP_261948929.1">
    <property type="nucleotide sequence ID" value="NZ_CALYLO010000017.1"/>
</dbReference>
<evidence type="ECO:0000259" key="5">
    <source>
        <dbReference type="Pfam" id="PF13193"/>
    </source>
</evidence>
<evidence type="ECO:0000256" key="2">
    <source>
        <dbReference type="ARBA" id="ARBA00022737"/>
    </source>
</evidence>
<dbReference type="PANTHER" id="PTHR45527">
    <property type="entry name" value="NONRIBOSOMAL PEPTIDE SYNTHETASE"/>
    <property type="match status" value="1"/>
</dbReference>
<dbReference type="SUPFAM" id="SSF56801">
    <property type="entry name" value="Acetyl-CoA synthetase-like"/>
    <property type="match status" value="1"/>
</dbReference>
<comment type="caution">
    <text evidence="6">The sequence shown here is derived from an EMBL/GenBank/DDBJ whole genome shotgun (WGS) entry which is preliminary data.</text>
</comment>
<protein>
    <submittedName>
        <fullName evidence="6">Amino acid adenylation domain-containing protein</fullName>
    </submittedName>
</protein>
<dbReference type="InterPro" id="IPR020845">
    <property type="entry name" value="AMP-binding_CS"/>
</dbReference>
<dbReference type="Gene3D" id="2.30.38.10">
    <property type="entry name" value="Luciferase, Domain 3"/>
    <property type="match status" value="1"/>
</dbReference>
<dbReference type="InterPro" id="IPR025110">
    <property type="entry name" value="AMP-bd_C"/>
</dbReference>
<accession>A0ABM9GBM9</accession>
<evidence type="ECO:0000256" key="1">
    <source>
        <dbReference type="ARBA" id="ARBA00006432"/>
    </source>
</evidence>